<reference evidence="1" key="1">
    <citation type="submission" date="2016-01" db="EMBL/GenBank/DDBJ databases">
        <authorList>
            <person name="Peeters C."/>
        </authorList>
    </citation>
    <scope>NUCLEOTIDE SEQUENCE [LARGE SCALE GENOMIC DNA]</scope>
    <source>
        <strain evidence="1">LMG 22934</strain>
    </source>
</reference>
<evidence type="ECO:0000313" key="1">
    <source>
        <dbReference type="EMBL" id="SAL28112.1"/>
    </source>
</evidence>
<dbReference type="STRING" id="326474.AWB65_01658"/>
<protein>
    <recommendedName>
        <fullName evidence="3">Phage tail protein</fullName>
    </recommendedName>
</protein>
<dbReference type="OrthoDB" id="370073at2"/>
<sequence length="231" mass="25814">MNEPADRMMAALPAIYRATDDSGQLRALLRGFEAMLLDSGDAAEPAIAQDIDVIPELFSPLGVKPSGELATPNGLYRIQANWRSEAPERFLAWLAQWVAFSPYPLFPPERLRRIIAGIVPLYGSRGTRHYLEKLLALCFDEVTDISIDEEPLHGFLIGRARLGTDTVLAADEPFRFRVAMVVREHGKTVAGDWEAFEDRVRAIVDFARPAHTEYELVLRRGTGHAQETADQ</sequence>
<gene>
    <name evidence="1" type="ORF">AWB65_01658</name>
</gene>
<dbReference type="Proteomes" id="UP000054977">
    <property type="component" value="Unassembled WGS sequence"/>
</dbReference>
<evidence type="ECO:0008006" key="3">
    <source>
        <dbReference type="Google" id="ProtNLM"/>
    </source>
</evidence>
<accession>A0A158G7U1</accession>
<comment type="caution">
    <text evidence="1">The sequence shown here is derived from an EMBL/GenBank/DDBJ whole genome shotgun (WGS) entry which is preliminary data.</text>
</comment>
<proteinExistence type="predicted"/>
<organism evidence="1 2">
    <name type="scientific">Caballeronia humi</name>
    <dbReference type="NCBI Taxonomy" id="326474"/>
    <lineage>
        <taxon>Bacteria</taxon>
        <taxon>Pseudomonadati</taxon>
        <taxon>Pseudomonadota</taxon>
        <taxon>Betaproteobacteria</taxon>
        <taxon>Burkholderiales</taxon>
        <taxon>Burkholderiaceae</taxon>
        <taxon>Caballeronia</taxon>
    </lineage>
</organism>
<keyword evidence="2" id="KW-1185">Reference proteome</keyword>
<name>A0A158G7U1_9BURK</name>
<dbReference type="RefSeq" id="WP_087666689.1">
    <property type="nucleotide sequence ID" value="NZ_FCNW02000005.1"/>
</dbReference>
<evidence type="ECO:0000313" key="2">
    <source>
        <dbReference type="Proteomes" id="UP000054977"/>
    </source>
</evidence>
<dbReference type="AlphaFoldDB" id="A0A158G7U1"/>
<dbReference type="EMBL" id="FCNW02000005">
    <property type="protein sequence ID" value="SAL28112.1"/>
    <property type="molecule type" value="Genomic_DNA"/>
</dbReference>